<dbReference type="Gene3D" id="3.40.50.2300">
    <property type="match status" value="2"/>
</dbReference>
<name>A0A2S9JS98_9SPHI</name>
<dbReference type="PANTHER" id="PTHR30146">
    <property type="entry name" value="LACI-RELATED TRANSCRIPTIONAL REPRESSOR"/>
    <property type="match status" value="1"/>
</dbReference>
<dbReference type="SMART" id="SM00354">
    <property type="entry name" value="HTH_LACI"/>
    <property type="match status" value="1"/>
</dbReference>
<evidence type="ECO:0000256" key="1">
    <source>
        <dbReference type="ARBA" id="ARBA00023015"/>
    </source>
</evidence>
<dbReference type="Pfam" id="PF13377">
    <property type="entry name" value="Peripla_BP_3"/>
    <property type="match status" value="1"/>
</dbReference>
<evidence type="ECO:0000256" key="2">
    <source>
        <dbReference type="ARBA" id="ARBA00023125"/>
    </source>
</evidence>
<gene>
    <name evidence="5" type="ORF">C5749_02490</name>
</gene>
<dbReference type="InterPro" id="IPR000843">
    <property type="entry name" value="HTH_LacI"/>
</dbReference>
<dbReference type="PROSITE" id="PS50932">
    <property type="entry name" value="HTH_LACI_2"/>
    <property type="match status" value="1"/>
</dbReference>
<dbReference type="OrthoDB" id="9803256at2"/>
<dbReference type="Pfam" id="PF00356">
    <property type="entry name" value="LacI"/>
    <property type="match status" value="1"/>
</dbReference>
<dbReference type="GO" id="GO:0000976">
    <property type="term" value="F:transcription cis-regulatory region binding"/>
    <property type="evidence" value="ECO:0007669"/>
    <property type="project" value="TreeGrafter"/>
</dbReference>
<dbReference type="CDD" id="cd01392">
    <property type="entry name" value="HTH_LacI"/>
    <property type="match status" value="1"/>
</dbReference>
<dbReference type="InterPro" id="IPR010982">
    <property type="entry name" value="Lambda_DNA-bd_dom_sf"/>
</dbReference>
<organism evidence="5 6">
    <name type="scientific">Sphingobacterium gobiense</name>
    <dbReference type="NCBI Taxonomy" id="1382456"/>
    <lineage>
        <taxon>Bacteria</taxon>
        <taxon>Pseudomonadati</taxon>
        <taxon>Bacteroidota</taxon>
        <taxon>Sphingobacteriia</taxon>
        <taxon>Sphingobacteriales</taxon>
        <taxon>Sphingobacteriaceae</taxon>
        <taxon>Sphingobacterium</taxon>
    </lineage>
</organism>
<keyword evidence="3" id="KW-0804">Transcription</keyword>
<dbReference type="SUPFAM" id="SSF53822">
    <property type="entry name" value="Periplasmic binding protein-like I"/>
    <property type="match status" value="1"/>
</dbReference>
<dbReference type="Proteomes" id="UP000238642">
    <property type="component" value="Unassembled WGS sequence"/>
</dbReference>
<keyword evidence="6" id="KW-1185">Reference proteome</keyword>
<comment type="caution">
    <text evidence="5">The sequence shown here is derived from an EMBL/GenBank/DDBJ whole genome shotgun (WGS) entry which is preliminary data.</text>
</comment>
<feature type="domain" description="HTH lacI-type" evidence="4">
    <location>
        <begin position="6"/>
        <end position="63"/>
    </location>
</feature>
<proteinExistence type="predicted"/>
<protein>
    <submittedName>
        <fullName evidence="5">LacI family transcriptional regulator</fullName>
    </submittedName>
</protein>
<dbReference type="Gene3D" id="1.10.260.40">
    <property type="entry name" value="lambda repressor-like DNA-binding domains"/>
    <property type="match status" value="1"/>
</dbReference>
<dbReference type="InterPro" id="IPR046335">
    <property type="entry name" value="LacI/GalR-like_sensor"/>
</dbReference>
<dbReference type="PANTHER" id="PTHR30146:SF109">
    <property type="entry name" value="HTH-TYPE TRANSCRIPTIONAL REGULATOR GALS"/>
    <property type="match status" value="1"/>
</dbReference>
<evidence type="ECO:0000313" key="5">
    <source>
        <dbReference type="EMBL" id="PRD56162.1"/>
    </source>
</evidence>
<dbReference type="SUPFAM" id="SSF47413">
    <property type="entry name" value="lambda repressor-like DNA-binding domains"/>
    <property type="match status" value="1"/>
</dbReference>
<dbReference type="GO" id="GO:0003700">
    <property type="term" value="F:DNA-binding transcription factor activity"/>
    <property type="evidence" value="ECO:0007669"/>
    <property type="project" value="TreeGrafter"/>
</dbReference>
<dbReference type="CDD" id="cd19977">
    <property type="entry name" value="PBP1_EndR-like"/>
    <property type="match status" value="1"/>
</dbReference>
<reference evidence="5 6" key="1">
    <citation type="submission" date="2018-02" db="EMBL/GenBank/DDBJ databases">
        <title>The draft genome of Sphingobacterium gobiense H7.</title>
        <authorList>
            <person name="Li L."/>
            <person name="Liu L."/>
            <person name="Zhang X."/>
            <person name="Wang T."/>
            <person name="Liang L."/>
        </authorList>
    </citation>
    <scope>NUCLEOTIDE SEQUENCE [LARGE SCALE GENOMIC DNA]</scope>
    <source>
        <strain evidence="5 6">ACCC 05757</strain>
    </source>
</reference>
<evidence type="ECO:0000259" key="4">
    <source>
        <dbReference type="PROSITE" id="PS50932"/>
    </source>
</evidence>
<evidence type="ECO:0000256" key="3">
    <source>
        <dbReference type="ARBA" id="ARBA00023163"/>
    </source>
</evidence>
<accession>A0A2S9JS98</accession>
<keyword evidence="1" id="KW-0805">Transcription regulation</keyword>
<dbReference type="AlphaFoldDB" id="A0A2S9JS98"/>
<dbReference type="InterPro" id="IPR028082">
    <property type="entry name" value="Peripla_BP_I"/>
</dbReference>
<dbReference type="EMBL" id="PVBS01000001">
    <property type="protein sequence ID" value="PRD56162.1"/>
    <property type="molecule type" value="Genomic_DNA"/>
</dbReference>
<keyword evidence="2" id="KW-0238">DNA-binding</keyword>
<sequence length="341" mass="37872">MVGKKTSITSIAKHLGISTTTISFVLNGKAQEKRISDQLVKKVLDYVEEIDYKPNALARSLRTGKSNTIALIVEDISFPFFSAIAKEIEAKAYKSGYKIIYSSTENDTAKTEELIEIYQEKHVDGYIIVPPTGIQAKIVELCASGKPVVVLDRYLEGVQTDYVLVNNDESVYSATKYLIDQGYKNIAFITLNSLQSQMLDRLSGYEKAILDNNLTPIIQKLTPAGRLEREKELLSFLEKKCSSIEAIVFSTNYICVGGLKAIKQLGLRIPEDIAVVSFDDYELFEMYSPAITSIAQPIEAISENAINLLLSRLGKKASEVSQNPQKIILSTTFVPRDSCTK</sequence>
<evidence type="ECO:0000313" key="6">
    <source>
        <dbReference type="Proteomes" id="UP000238642"/>
    </source>
</evidence>